<dbReference type="PaxDb" id="2903-EOD16568"/>
<dbReference type="RefSeq" id="XP_005768997.1">
    <property type="nucleotide sequence ID" value="XM_005768940.1"/>
</dbReference>
<dbReference type="GeneID" id="17262715"/>
<protein>
    <submittedName>
        <fullName evidence="1">Uncharacterized protein</fullName>
    </submittedName>
</protein>
<dbReference type="Proteomes" id="UP000013827">
    <property type="component" value="Unassembled WGS sequence"/>
</dbReference>
<proteinExistence type="predicted"/>
<evidence type="ECO:0000313" key="1">
    <source>
        <dbReference type="EnsemblProtists" id="EOD16568"/>
    </source>
</evidence>
<reference evidence="2" key="1">
    <citation type="journal article" date="2013" name="Nature">
        <title>Pan genome of the phytoplankton Emiliania underpins its global distribution.</title>
        <authorList>
            <person name="Read B.A."/>
            <person name="Kegel J."/>
            <person name="Klute M.J."/>
            <person name="Kuo A."/>
            <person name="Lefebvre S.C."/>
            <person name="Maumus F."/>
            <person name="Mayer C."/>
            <person name="Miller J."/>
            <person name="Monier A."/>
            <person name="Salamov A."/>
            <person name="Young J."/>
            <person name="Aguilar M."/>
            <person name="Claverie J.M."/>
            <person name="Frickenhaus S."/>
            <person name="Gonzalez K."/>
            <person name="Herman E.K."/>
            <person name="Lin Y.C."/>
            <person name="Napier J."/>
            <person name="Ogata H."/>
            <person name="Sarno A.F."/>
            <person name="Shmutz J."/>
            <person name="Schroeder D."/>
            <person name="de Vargas C."/>
            <person name="Verret F."/>
            <person name="von Dassow P."/>
            <person name="Valentin K."/>
            <person name="Van de Peer Y."/>
            <person name="Wheeler G."/>
            <person name="Dacks J.B."/>
            <person name="Delwiche C.F."/>
            <person name="Dyhrman S.T."/>
            <person name="Glockner G."/>
            <person name="John U."/>
            <person name="Richards T."/>
            <person name="Worden A.Z."/>
            <person name="Zhang X."/>
            <person name="Grigoriev I.V."/>
            <person name="Allen A.E."/>
            <person name="Bidle K."/>
            <person name="Borodovsky M."/>
            <person name="Bowler C."/>
            <person name="Brownlee C."/>
            <person name="Cock J.M."/>
            <person name="Elias M."/>
            <person name="Gladyshev V.N."/>
            <person name="Groth M."/>
            <person name="Guda C."/>
            <person name="Hadaegh A."/>
            <person name="Iglesias-Rodriguez M.D."/>
            <person name="Jenkins J."/>
            <person name="Jones B.M."/>
            <person name="Lawson T."/>
            <person name="Leese F."/>
            <person name="Lindquist E."/>
            <person name="Lobanov A."/>
            <person name="Lomsadze A."/>
            <person name="Malik S.B."/>
            <person name="Marsh M.E."/>
            <person name="Mackinder L."/>
            <person name="Mock T."/>
            <person name="Mueller-Roeber B."/>
            <person name="Pagarete A."/>
            <person name="Parker M."/>
            <person name="Probert I."/>
            <person name="Quesneville H."/>
            <person name="Raines C."/>
            <person name="Rensing S.A."/>
            <person name="Riano-Pachon D.M."/>
            <person name="Richier S."/>
            <person name="Rokitta S."/>
            <person name="Shiraiwa Y."/>
            <person name="Soanes D.M."/>
            <person name="van der Giezen M."/>
            <person name="Wahlund T.M."/>
            <person name="Williams B."/>
            <person name="Wilson W."/>
            <person name="Wolfe G."/>
            <person name="Wurch L.L."/>
        </authorList>
    </citation>
    <scope>NUCLEOTIDE SEQUENCE</scope>
</reference>
<keyword evidence="2" id="KW-1185">Reference proteome</keyword>
<dbReference type="KEGG" id="ehx:EMIHUDRAFT_370316"/>
<dbReference type="AlphaFoldDB" id="A0A0D3IZ83"/>
<evidence type="ECO:0000313" key="2">
    <source>
        <dbReference type="Proteomes" id="UP000013827"/>
    </source>
</evidence>
<dbReference type="HOGENOM" id="CLU_2745375_0_0_1"/>
<reference evidence="1" key="2">
    <citation type="submission" date="2024-10" db="UniProtKB">
        <authorList>
            <consortium name="EnsemblProtists"/>
        </authorList>
    </citation>
    <scope>IDENTIFICATION</scope>
</reference>
<dbReference type="EnsemblProtists" id="EOD16568">
    <property type="protein sequence ID" value="EOD16568"/>
    <property type="gene ID" value="EMIHUDRAFT_370316"/>
</dbReference>
<organism evidence="1 2">
    <name type="scientific">Emiliania huxleyi (strain CCMP1516)</name>
    <dbReference type="NCBI Taxonomy" id="280463"/>
    <lineage>
        <taxon>Eukaryota</taxon>
        <taxon>Haptista</taxon>
        <taxon>Haptophyta</taxon>
        <taxon>Prymnesiophyceae</taxon>
        <taxon>Isochrysidales</taxon>
        <taxon>Noelaerhabdaceae</taxon>
        <taxon>Emiliania</taxon>
    </lineage>
</organism>
<name>A0A0D3IZ83_EMIH1</name>
<accession>A0A0D3IZ83</accession>
<sequence length="71" mass="7741">MSRSCLGRHFCSVPVVDAIGTHEAVAYLVAKSRMISGKWVSAQQAWGGETGSCSAFKTQRVRLPPQVCCIW</sequence>